<evidence type="ECO:0000313" key="1">
    <source>
        <dbReference type="EMBL" id="MDW9252760.1"/>
    </source>
</evidence>
<dbReference type="AlphaFoldDB" id="A0AAW9CP62"/>
<evidence type="ECO:0000313" key="2">
    <source>
        <dbReference type="Proteomes" id="UP001272137"/>
    </source>
</evidence>
<proteinExistence type="predicted"/>
<accession>A0AAW9CP62</accession>
<sequence>MRRLAGAGRALHVSDPIGARETTFRSIDIPVGRSRGFARNAIG</sequence>
<dbReference type="Proteomes" id="UP001272137">
    <property type="component" value="Unassembled WGS sequence"/>
</dbReference>
<organism evidence="1 2">
    <name type="scientific">Burkholderia thailandensis</name>
    <dbReference type="NCBI Taxonomy" id="57975"/>
    <lineage>
        <taxon>Bacteria</taxon>
        <taxon>Pseudomonadati</taxon>
        <taxon>Pseudomonadota</taxon>
        <taxon>Betaproteobacteria</taxon>
        <taxon>Burkholderiales</taxon>
        <taxon>Burkholderiaceae</taxon>
        <taxon>Burkholderia</taxon>
        <taxon>pseudomallei group</taxon>
    </lineage>
</organism>
<dbReference type="EMBL" id="QXCT01000001">
    <property type="protein sequence ID" value="MDW9252760.1"/>
    <property type="molecule type" value="Genomic_DNA"/>
</dbReference>
<comment type="caution">
    <text evidence="1">The sequence shown here is derived from an EMBL/GenBank/DDBJ whole genome shotgun (WGS) entry which is preliminary data.</text>
</comment>
<protein>
    <submittedName>
        <fullName evidence="1">Uncharacterized protein</fullName>
    </submittedName>
</protein>
<gene>
    <name evidence="1" type="ORF">C7S16_6984</name>
</gene>
<reference evidence="1" key="1">
    <citation type="submission" date="2018-08" db="EMBL/GenBank/DDBJ databases">
        <title>Identification of Burkholderia cepacia strains that express a Burkholderia pseudomallei-like capsular polysaccharide.</title>
        <authorList>
            <person name="Burtnick M.N."/>
            <person name="Vongsouvath M."/>
            <person name="Newton P."/>
            <person name="Wuthiekanun V."/>
            <person name="Limmathurotsakul D."/>
            <person name="Brett P.J."/>
            <person name="Chantratita N."/>
            <person name="Dance D.A."/>
        </authorList>
    </citation>
    <scope>NUCLEOTIDE SEQUENCE</scope>
    <source>
        <strain evidence="1">SBXCC001</strain>
    </source>
</reference>
<name>A0AAW9CP62_BURTH</name>